<sequence>MPVQFLVMGGILVVVGFCVDATVGIASGTLSALLVRGPAAQRWLNRVSAAIFGALAVRLVADR</sequence>
<keyword evidence="3" id="KW-1185">Reference proteome</keyword>
<protein>
    <recommendedName>
        <fullName evidence="4">LysE type translocator</fullName>
    </recommendedName>
</protein>
<feature type="transmembrane region" description="Helical" evidence="1">
    <location>
        <begin position="43"/>
        <end position="61"/>
    </location>
</feature>
<keyword evidence="1" id="KW-1133">Transmembrane helix</keyword>
<evidence type="ECO:0000313" key="2">
    <source>
        <dbReference type="EMBL" id="MFC4856226.1"/>
    </source>
</evidence>
<accession>A0ABV9S6X0</accession>
<gene>
    <name evidence="2" type="ORF">ACFPCV_22210</name>
</gene>
<dbReference type="Proteomes" id="UP001595859">
    <property type="component" value="Unassembled WGS sequence"/>
</dbReference>
<proteinExistence type="predicted"/>
<keyword evidence="1" id="KW-0472">Membrane</keyword>
<keyword evidence="1" id="KW-0812">Transmembrane</keyword>
<dbReference type="EMBL" id="JBHSIS010000010">
    <property type="protein sequence ID" value="MFC4856226.1"/>
    <property type="molecule type" value="Genomic_DNA"/>
</dbReference>
<evidence type="ECO:0000256" key="1">
    <source>
        <dbReference type="SAM" id="Phobius"/>
    </source>
</evidence>
<name>A0ABV9S6X0_9PSEU</name>
<organism evidence="2 3">
    <name type="scientific">Actinophytocola glycyrrhizae</name>
    <dbReference type="NCBI Taxonomy" id="2044873"/>
    <lineage>
        <taxon>Bacteria</taxon>
        <taxon>Bacillati</taxon>
        <taxon>Actinomycetota</taxon>
        <taxon>Actinomycetes</taxon>
        <taxon>Pseudonocardiales</taxon>
        <taxon>Pseudonocardiaceae</taxon>
    </lineage>
</organism>
<dbReference type="RefSeq" id="WP_378058208.1">
    <property type="nucleotide sequence ID" value="NZ_JBHSIS010000010.1"/>
</dbReference>
<evidence type="ECO:0000313" key="3">
    <source>
        <dbReference type="Proteomes" id="UP001595859"/>
    </source>
</evidence>
<feature type="transmembrane region" description="Helical" evidence="1">
    <location>
        <begin position="6"/>
        <end position="31"/>
    </location>
</feature>
<comment type="caution">
    <text evidence="2">The sequence shown here is derived from an EMBL/GenBank/DDBJ whole genome shotgun (WGS) entry which is preliminary data.</text>
</comment>
<reference evidence="3" key="1">
    <citation type="journal article" date="2019" name="Int. J. Syst. Evol. Microbiol.">
        <title>The Global Catalogue of Microorganisms (GCM) 10K type strain sequencing project: providing services to taxonomists for standard genome sequencing and annotation.</title>
        <authorList>
            <consortium name="The Broad Institute Genomics Platform"/>
            <consortium name="The Broad Institute Genome Sequencing Center for Infectious Disease"/>
            <person name="Wu L."/>
            <person name="Ma J."/>
        </authorList>
    </citation>
    <scope>NUCLEOTIDE SEQUENCE [LARGE SCALE GENOMIC DNA]</scope>
    <source>
        <strain evidence="3">ZS-22-S1</strain>
    </source>
</reference>
<evidence type="ECO:0008006" key="4">
    <source>
        <dbReference type="Google" id="ProtNLM"/>
    </source>
</evidence>